<feature type="non-terminal residue" evidence="3">
    <location>
        <position position="1"/>
    </location>
</feature>
<dbReference type="SMART" id="SM00477">
    <property type="entry name" value="NUC"/>
    <property type="match status" value="1"/>
</dbReference>
<dbReference type="SUPFAM" id="SSF54060">
    <property type="entry name" value="His-Me finger endonucleases"/>
    <property type="match status" value="1"/>
</dbReference>
<dbReference type="Pfam" id="PF01223">
    <property type="entry name" value="Endonuclease_NS"/>
    <property type="match status" value="1"/>
</dbReference>
<dbReference type="InterPro" id="IPR001604">
    <property type="entry name" value="Endo_G_ENPP1-like_dom"/>
</dbReference>
<evidence type="ECO:0000259" key="2">
    <source>
        <dbReference type="SMART" id="SM00892"/>
    </source>
</evidence>
<evidence type="ECO:0000259" key="1">
    <source>
        <dbReference type="SMART" id="SM00477"/>
    </source>
</evidence>
<name>A0A9W9YWQ4_9CNID</name>
<evidence type="ECO:0000313" key="3">
    <source>
        <dbReference type="EMBL" id="KAJ7369443.1"/>
    </source>
</evidence>
<dbReference type="InterPro" id="IPR044929">
    <property type="entry name" value="DNA/RNA_non-sp_Endonuclease_sf"/>
</dbReference>
<dbReference type="GO" id="GO:0003676">
    <property type="term" value="F:nucleic acid binding"/>
    <property type="evidence" value="ECO:0007669"/>
    <property type="project" value="InterPro"/>
</dbReference>
<proteinExistence type="predicted"/>
<protein>
    <recommendedName>
        <fullName evidence="5">DNA/RNA non-specific endonuclease domain-containing protein</fullName>
    </recommendedName>
</protein>
<reference evidence="3" key="1">
    <citation type="submission" date="2023-01" db="EMBL/GenBank/DDBJ databases">
        <title>Genome assembly of the deep-sea coral Lophelia pertusa.</title>
        <authorList>
            <person name="Herrera S."/>
            <person name="Cordes E."/>
        </authorList>
    </citation>
    <scope>NUCLEOTIDE SEQUENCE</scope>
    <source>
        <strain evidence="3">USNM1676648</strain>
        <tissue evidence="3">Polyp</tissue>
    </source>
</reference>
<sequence length="280" mass="30891">EQTLSTDFKHEPHKLKHRRSVVSGTASKCYSTFFVNGQPPTGFRKNDINMRYICQTSLGNPDYVYATMFDLEYGIPIYSAYYVTTAQAGQFGTVNRTGGWHQEKRGHLLPAATFSFTKNHLRSTFTYTNAVPQYAAFNSGQWAKNERKIREYATNTCSVQGGTLYLLTGISEVRVQIQRGQLVANLPPGLPNRIENQPNIVIPNSMWTAGCCVDANGAVQGAFALIGNNDQNTNLIHMSQVKVRVIQSFLRVGVNGAGGRAVRLFPGNSGCSYVANHVNV</sequence>
<feature type="domain" description="DNA/RNA non-specific endonuclease/pyrophosphatase/phosphodiesterase" evidence="2">
    <location>
        <begin position="61"/>
        <end position="271"/>
    </location>
</feature>
<dbReference type="OrthoDB" id="5967827at2759"/>
<dbReference type="PANTHER" id="PTHR21472:SF7">
    <property type="entry name" value="ENDONUCLEASE G, MITOCHONDRIAL-LIKE ISOFORM X2"/>
    <property type="match status" value="1"/>
</dbReference>
<organism evidence="3 4">
    <name type="scientific">Desmophyllum pertusum</name>
    <dbReference type="NCBI Taxonomy" id="174260"/>
    <lineage>
        <taxon>Eukaryota</taxon>
        <taxon>Metazoa</taxon>
        <taxon>Cnidaria</taxon>
        <taxon>Anthozoa</taxon>
        <taxon>Hexacorallia</taxon>
        <taxon>Scleractinia</taxon>
        <taxon>Caryophylliina</taxon>
        <taxon>Caryophylliidae</taxon>
        <taxon>Desmophyllum</taxon>
    </lineage>
</organism>
<dbReference type="SMART" id="SM00892">
    <property type="entry name" value="Endonuclease_NS"/>
    <property type="match status" value="1"/>
</dbReference>
<dbReference type="Gene3D" id="3.40.570.10">
    <property type="entry name" value="Extracellular Endonuclease, subunit A"/>
    <property type="match status" value="1"/>
</dbReference>
<gene>
    <name evidence="3" type="ORF">OS493_038960</name>
</gene>
<dbReference type="Proteomes" id="UP001163046">
    <property type="component" value="Unassembled WGS sequence"/>
</dbReference>
<dbReference type="GO" id="GO:0046872">
    <property type="term" value="F:metal ion binding"/>
    <property type="evidence" value="ECO:0007669"/>
    <property type="project" value="InterPro"/>
</dbReference>
<dbReference type="InterPro" id="IPR020821">
    <property type="entry name" value="ENPP1-3/EXOG-like_nuc-like"/>
</dbReference>
<dbReference type="InterPro" id="IPR039015">
    <property type="entry name" value="ENDOD1"/>
</dbReference>
<dbReference type="GO" id="GO:0016787">
    <property type="term" value="F:hydrolase activity"/>
    <property type="evidence" value="ECO:0007669"/>
    <property type="project" value="InterPro"/>
</dbReference>
<dbReference type="PANTHER" id="PTHR21472">
    <property type="entry name" value="ENDONUCLEASE DOMAIN-CONTAINING 1 PROTEIN ENDOD1"/>
    <property type="match status" value="1"/>
</dbReference>
<feature type="domain" description="ENPP1-3/EXOG-like endonuclease/phosphodiesterase" evidence="1">
    <location>
        <begin position="62"/>
        <end position="256"/>
    </location>
</feature>
<comment type="caution">
    <text evidence="3">The sequence shown here is derived from an EMBL/GenBank/DDBJ whole genome shotgun (WGS) entry which is preliminary data.</text>
</comment>
<evidence type="ECO:0000313" key="4">
    <source>
        <dbReference type="Proteomes" id="UP001163046"/>
    </source>
</evidence>
<keyword evidence="4" id="KW-1185">Reference proteome</keyword>
<accession>A0A9W9YWQ4</accession>
<evidence type="ECO:0008006" key="5">
    <source>
        <dbReference type="Google" id="ProtNLM"/>
    </source>
</evidence>
<dbReference type="InterPro" id="IPR044925">
    <property type="entry name" value="His-Me_finger_sf"/>
</dbReference>
<dbReference type="AlphaFoldDB" id="A0A9W9YWQ4"/>
<dbReference type="EMBL" id="MU826962">
    <property type="protein sequence ID" value="KAJ7369443.1"/>
    <property type="molecule type" value="Genomic_DNA"/>
</dbReference>